<accession>A0A319DTC1</accession>
<dbReference type="VEuPathDB" id="FungiDB:BO71DRAFT_398813"/>
<name>A0A319DTC1_9EURO</name>
<dbReference type="AlphaFoldDB" id="A0A319DTC1"/>
<proteinExistence type="predicted"/>
<reference evidence="1 2" key="1">
    <citation type="submission" date="2018-02" db="EMBL/GenBank/DDBJ databases">
        <title>The genomes of Aspergillus section Nigri reveals drivers in fungal speciation.</title>
        <authorList>
            <consortium name="DOE Joint Genome Institute"/>
            <person name="Vesth T.C."/>
            <person name="Nybo J."/>
            <person name="Theobald S."/>
            <person name="Brandl J."/>
            <person name="Frisvad J.C."/>
            <person name="Nielsen K.F."/>
            <person name="Lyhne E.K."/>
            <person name="Kogle M.E."/>
            <person name="Kuo A."/>
            <person name="Riley R."/>
            <person name="Clum A."/>
            <person name="Nolan M."/>
            <person name="Lipzen A."/>
            <person name="Salamov A."/>
            <person name="Henrissat B."/>
            <person name="Wiebenga A."/>
            <person name="De vries R.P."/>
            <person name="Grigoriev I.V."/>
            <person name="Mortensen U.H."/>
            <person name="Andersen M.R."/>
            <person name="Baker S.E."/>
        </authorList>
    </citation>
    <scope>NUCLEOTIDE SEQUENCE [LARGE SCALE GENOMIC DNA]</scope>
    <source>
        <strain evidence="1 2">CBS 707.79</strain>
    </source>
</reference>
<dbReference type="EMBL" id="KZ825869">
    <property type="protein sequence ID" value="PYH94543.1"/>
    <property type="molecule type" value="Genomic_DNA"/>
</dbReference>
<evidence type="ECO:0000313" key="1">
    <source>
        <dbReference type="EMBL" id="PYH94543.1"/>
    </source>
</evidence>
<organism evidence="1 2">
    <name type="scientific">Aspergillus ellipticus CBS 707.79</name>
    <dbReference type="NCBI Taxonomy" id="1448320"/>
    <lineage>
        <taxon>Eukaryota</taxon>
        <taxon>Fungi</taxon>
        <taxon>Dikarya</taxon>
        <taxon>Ascomycota</taxon>
        <taxon>Pezizomycotina</taxon>
        <taxon>Eurotiomycetes</taxon>
        <taxon>Eurotiomycetidae</taxon>
        <taxon>Eurotiales</taxon>
        <taxon>Aspergillaceae</taxon>
        <taxon>Aspergillus</taxon>
        <taxon>Aspergillus subgen. Circumdati</taxon>
    </lineage>
</organism>
<dbReference type="Proteomes" id="UP000247810">
    <property type="component" value="Unassembled WGS sequence"/>
</dbReference>
<feature type="non-terminal residue" evidence="1">
    <location>
        <position position="1"/>
    </location>
</feature>
<gene>
    <name evidence="1" type="ORF">BO71DRAFT_398813</name>
</gene>
<sequence>MESDMHADIYPSSIRSGKTCSTYYDLLPEYHNGSHLSPTKKGPIPSIYSGNSKPPYIVLVWNSDEALLSTWAWEPKPAQAQAQAQPHHNSCRLPYWGDHLAKSTTSSAGGQTRDSAKCLLNMEGGDDASVWGNPCGVEVLEFFPVLNLRIDRFTFLPRPAPAVALIAR</sequence>
<evidence type="ECO:0000313" key="2">
    <source>
        <dbReference type="Proteomes" id="UP000247810"/>
    </source>
</evidence>
<protein>
    <submittedName>
        <fullName evidence="1">Uncharacterized protein</fullName>
    </submittedName>
</protein>
<keyword evidence="2" id="KW-1185">Reference proteome</keyword>